<protein>
    <submittedName>
        <fullName evidence="1">Putrescine:ornithine antiporter</fullName>
    </submittedName>
</protein>
<keyword evidence="2" id="KW-1185">Reference proteome</keyword>
<reference evidence="1" key="1">
    <citation type="submission" date="2023-07" db="EMBL/GenBank/DDBJ databases">
        <title>Sorghum-associated microbial communities from plants grown in Nebraska, USA.</title>
        <authorList>
            <person name="Schachtman D."/>
        </authorList>
    </citation>
    <scope>NUCLEOTIDE SEQUENCE</scope>
    <source>
        <strain evidence="1">BE56</strain>
    </source>
</reference>
<evidence type="ECO:0000313" key="1">
    <source>
        <dbReference type="EMBL" id="MDR6711521.1"/>
    </source>
</evidence>
<dbReference type="Proteomes" id="UP001259587">
    <property type="component" value="Unassembled WGS sequence"/>
</dbReference>
<dbReference type="EMBL" id="JAVDTH010000004">
    <property type="protein sequence ID" value="MDR6711521.1"/>
    <property type="molecule type" value="Genomic_DNA"/>
</dbReference>
<comment type="caution">
    <text evidence="1">The sequence shown here is derived from an EMBL/GenBank/DDBJ whole genome shotgun (WGS) entry which is preliminary data.</text>
</comment>
<name>A0ACC6JZD6_9PSED</name>
<organism evidence="1 2">
    <name type="scientific">Pseudomonas hunanensis</name>
    <dbReference type="NCBI Taxonomy" id="1247546"/>
    <lineage>
        <taxon>Bacteria</taxon>
        <taxon>Pseudomonadati</taxon>
        <taxon>Pseudomonadota</taxon>
        <taxon>Gammaproteobacteria</taxon>
        <taxon>Pseudomonadales</taxon>
        <taxon>Pseudomonadaceae</taxon>
        <taxon>Pseudomonas</taxon>
    </lineage>
</organism>
<accession>A0ACC6JZD6</accession>
<proteinExistence type="predicted"/>
<gene>
    <name evidence="1" type="ORF">J2W83_001115</name>
</gene>
<sequence>MTDSSKKMSLMGLTTLVTVNMMGSGIIMLPTNMAQLGAVSLLSWIFTAIGSMAIAYCFAQCGIFGPRSGGLSAYTEQAHAKSGFFLCSYLYFLSLAIANVAVAISAVGYMTAFVPWLGTGAMPLFFGTVGLIWLTIVANFGGPSITGKIGAITVWGVIIPVAGLSIIGWFWFKPELLQAAWNPNELPLSDAIGKAIPLTLWAFLGMESAAQASDAVENPKRDVPLACLFGTLGAAVVYILSTTVIQGIIPNPELANSSAPFALVYAKMFSPLVGDIVMALAVMACIGSLLGWQFTLAQTAKMTADQNLFLKLFSKVNRLGAPVIGMIVCGLLQTVMAVSTVSPNASAQFSKLVNLAAVTNLIPYVTALTGLLVIMYKAQVSPAVYSRNLLVLLIAVGYSLYALYACGMEALFGGLLVLAFGYLLYGFLAKRFVYPSAGDVNGARDHST</sequence>
<evidence type="ECO:0000313" key="2">
    <source>
        <dbReference type="Proteomes" id="UP001259587"/>
    </source>
</evidence>